<dbReference type="GeneID" id="80346198"/>
<dbReference type="KEGG" id="nwl:NWFMUON74_16080"/>
<dbReference type="RefSeq" id="WP_187687301.1">
    <property type="nucleotide sequence ID" value="NZ_AP023396.1"/>
</dbReference>
<dbReference type="AlphaFoldDB" id="A0A7G1KH55"/>
<gene>
    <name evidence="1" type="ORF">NWFMUON74_16080</name>
</gene>
<keyword evidence="2" id="KW-1185">Reference proteome</keyword>
<evidence type="ECO:0000313" key="2">
    <source>
        <dbReference type="Proteomes" id="UP000516173"/>
    </source>
</evidence>
<organism evidence="1 2">
    <name type="scientific">Nocardia wallacei</name>
    <dbReference type="NCBI Taxonomy" id="480035"/>
    <lineage>
        <taxon>Bacteria</taxon>
        <taxon>Bacillati</taxon>
        <taxon>Actinomycetota</taxon>
        <taxon>Actinomycetes</taxon>
        <taxon>Mycobacteriales</taxon>
        <taxon>Nocardiaceae</taxon>
        <taxon>Nocardia</taxon>
    </lineage>
</organism>
<protein>
    <recommendedName>
        <fullName evidence="3">Asp23/Gls24 family envelope stress response protein</fullName>
    </recommendedName>
</protein>
<sequence length="105" mass="11000">MTAEGELIDDIVGAIETVDGLRPATPPVPQNATWLPLAGNRYAVDLGAAVVEVRVVATALPLPPLVDKVTAAVRPLLEQTEWARARLRVVVADLAAEAVGDIVVT</sequence>
<reference evidence="1 2" key="1">
    <citation type="submission" date="2020-08" db="EMBL/GenBank/DDBJ databases">
        <title>Genome Sequencing of Nocardia wallacei strain FMUON74 and assembly.</title>
        <authorList>
            <person name="Toyokawa M."/>
            <person name="Uesaka K."/>
        </authorList>
    </citation>
    <scope>NUCLEOTIDE SEQUENCE [LARGE SCALE GENOMIC DNA]</scope>
    <source>
        <strain evidence="1 2">FMUON74</strain>
    </source>
</reference>
<accession>A0A7G1KH55</accession>
<evidence type="ECO:0000313" key="1">
    <source>
        <dbReference type="EMBL" id="BCK53836.1"/>
    </source>
</evidence>
<name>A0A7G1KH55_9NOCA</name>
<proteinExistence type="predicted"/>
<dbReference type="Proteomes" id="UP000516173">
    <property type="component" value="Chromosome"/>
</dbReference>
<evidence type="ECO:0008006" key="3">
    <source>
        <dbReference type="Google" id="ProtNLM"/>
    </source>
</evidence>
<dbReference type="EMBL" id="AP023396">
    <property type="protein sequence ID" value="BCK53836.1"/>
    <property type="molecule type" value="Genomic_DNA"/>
</dbReference>